<feature type="domain" description="Methyltransferase" evidence="3">
    <location>
        <begin position="54"/>
        <end position="147"/>
    </location>
</feature>
<dbReference type="EMBL" id="MGAG01000003">
    <property type="protein sequence ID" value="OGK42301.1"/>
    <property type="molecule type" value="Genomic_DNA"/>
</dbReference>
<organism evidence="4 5">
    <name type="scientific">Candidatus Roizmanbacteria bacterium RIFCSPLOWO2_01_FULL_37_12</name>
    <dbReference type="NCBI Taxonomy" id="1802056"/>
    <lineage>
        <taxon>Bacteria</taxon>
        <taxon>Candidatus Roizmaniibacteriota</taxon>
    </lineage>
</organism>
<dbReference type="Gene3D" id="3.40.50.150">
    <property type="entry name" value="Vaccinia Virus protein VP39"/>
    <property type="match status" value="1"/>
</dbReference>
<gene>
    <name evidence="4" type="ORF">A2954_04820</name>
</gene>
<keyword evidence="2" id="KW-0808">Transferase</keyword>
<sequence length="233" mass="26768">MTLHDHRKILTQENYSKISHLYAEDFGKDRDHFDFIDQAIKIATEKKINKLPFVDLGCGPGVVTDYLIEKGIPNIISIDLTPEFLVMVRKKHKEKVKIIHGDMVEILDQFLNSGVAAFIAGYSMIHIPNEEIDILLQNIKRVLTSGGVFVMSCHQGTKKGLEQEPYQTQKDHRLKEREVLLSYMNYFTEGELTRRITNTGMEIVRLETFEAKVVPGEFPVPKIWLLAEKLVKD</sequence>
<reference evidence="4 5" key="1">
    <citation type="journal article" date="2016" name="Nat. Commun.">
        <title>Thousands of microbial genomes shed light on interconnected biogeochemical processes in an aquifer system.</title>
        <authorList>
            <person name="Anantharaman K."/>
            <person name="Brown C.T."/>
            <person name="Hug L.A."/>
            <person name="Sharon I."/>
            <person name="Castelle C.J."/>
            <person name="Probst A.J."/>
            <person name="Thomas B.C."/>
            <person name="Singh A."/>
            <person name="Wilkins M.J."/>
            <person name="Karaoz U."/>
            <person name="Brodie E.L."/>
            <person name="Williams K.H."/>
            <person name="Hubbard S.S."/>
            <person name="Banfield J.F."/>
        </authorList>
    </citation>
    <scope>NUCLEOTIDE SEQUENCE [LARGE SCALE GENOMIC DNA]</scope>
</reference>
<evidence type="ECO:0000313" key="4">
    <source>
        <dbReference type="EMBL" id="OGK42301.1"/>
    </source>
</evidence>
<dbReference type="AlphaFoldDB" id="A0A1F7IG02"/>
<name>A0A1F7IG02_9BACT</name>
<evidence type="ECO:0000256" key="1">
    <source>
        <dbReference type="ARBA" id="ARBA00022603"/>
    </source>
</evidence>
<dbReference type="GO" id="GO:0008168">
    <property type="term" value="F:methyltransferase activity"/>
    <property type="evidence" value="ECO:0007669"/>
    <property type="project" value="UniProtKB-KW"/>
</dbReference>
<dbReference type="Pfam" id="PF13649">
    <property type="entry name" value="Methyltransf_25"/>
    <property type="match status" value="1"/>
</dbReference>
<keyword evidence="1" id="KW-0489">Methyltransferase</keyword>
<evidence type="ECO:0000256" key="2">
    <source>
        <dbReference type="ARBA" id="ARBA00022679"/>
    </source>
</evidence>
<dbReference type="SUPFAM" id="SSF53335">
    <property type="entry name" value="S-adenosyl-L-methionine-dependent methyltransferases"/>
    <property type="match status" value="1"/>
</dbReference>
<dbReference type="PANTHER" id="PTHR43861">
    <property type="entry name" value="TRANS-ACONITATE 2-METHYLTRANSFERASE-RELATED"/>
    <property type="match status" value="1"/>
</dbReference>
<evidence type="ECO:0000313" key="5">
    <source>
        <dbReference type="Proteomes" id="UP000177698"/>
    </source>
</evidence>
<accession>A0A1F7IG02</accession>
<protein>
    <recommendedName>
        <fullName evidence="3">Methyltransferase domain-containing protein</fullName>
    </recommendedName>
</protein>
<dbReference type="GO" id="GO:0032259">
    <property type="term" value="P:methylation"/>
    <property type="evidence" value="ECO:0007669"/>
    <property type="project" value="UniProtKB-KW"/>
</dbReference>
<dbReference type="Proteomes" id="UP000177698">
    <property type="component" value="Unassembled WGS sequence"/>
</dbReference>
<dbReference type="InterPro" id="IPR029063">
    <property type="entry name" value="SAM-dependent_MTases_sf"/>
</dbReference>
<dbReference type="STRING" id="1802056.A2954_04820"/>
<proteinExistence type="predicted"/>
<comment type="caution">
    <text evidence="4">The sequence shown here is derived from an EMBL/GenBank/DDBJ whole genome shotgun (WGS) entry which is preliminary data.</text>
</comment>
<dbReference type="InterPro" id="IPR041698">
    <property type="entry name" value="Methyltransf_25"/>
</dbReference>
<dbReference type="CDD" id="cd02440">
    <property type="entry name" value="AdoMet_MTases"/>
    <property type="match status" value="1"/>
</dbReference>
<evidence type="ECO:0000259" key="3">
    <source>
        <dbReference type="Pfam" id="PF13649"/>
    </source>
</evidence>
<dbReference type="PANTHER" id="PTHR43861:SF1">
    <property type="entry name" value="TRANS-ACONITATE 2-METHYLTRANSFERASE"/>
    <property type="match status" value="1"/>
</dbReference>